<gene>
    <name evidence="1" type="ORF">GCM10009854_21750</name>
</gene>
<organism evidence="1 2">
    <name type="scientific">Saccharopolyspora halophila</name>
    <dbReference type="NCBI Taxonomy" id="405551"/>
    <lineage>
        <taxon>Bacteria</taxon>
        <taxon>Bacillati</taxon>
        <taxon>Actinomycetota</taxon>
        <taxon>Actinomycetes</taxon>
        <taxon>Pseudonocardiales</taxon>
        <taxon>Pseudonocardiaceae</taxon>
        <taxon>Saccharopolyspora</taxon>
    </lineage>
</organism>
<evidence type="ECO:0000313" key="1">
    <source>
        <dbReference type="EMBL" id="GAA2344654.1"/>
    </source>
</evidence>
<keyword evidence="2" id="KW-1185">Reference proteome</keyword>
<dbReference type="Proteomes" id="UP001501218">
    <property type="component" value="Unassembled WGS sequence"/>
</dbReference>
<proteinExistence type="predicted"/>
<accession>A0ABN3G5I3</accession>
<sequence>MKNRKTRTGASATQRNSVLPAKAFASGRVLVNRTGAAVAVVIVATCSSSLEERGTVDRSIPVDVLATDTVPRVQRGAD</sequence>
<reference evidence="1 2" key="1">
    <citation type="journal article" date="2019" name="Int. J. Syst. Evol. Microbiol.">
        <title>The Global Catalogue of Microorganisms (GCM) 10K type strain sequencing project: providing services to taxonomists for standard genome sequencing and annotation.</title>
        <authorList>
            <consortium name="The Broad Institute Genomics Platform"/>
            <consortium name="The Broad Institute Genome Sequencing Center for Infectious Disease"/>
            <person name="Wu L."/>
            <person name="Ma J."/>
        </authorList>
    </citation>
    <scope>NUCLEOTIDE SEQUENCE [LARGE SCALE GENOMIC DNA]</scope>
    <source>
        <strain evidence="1 2">JCM 16221</strain>
    </source>
</reference>
<comment type="caution">
    <text evidence="1">The sequence shown here is derived from an EMBL/GenBank/DDBJ whole genome shotgun (WGS) entry which is preliminary data.</text>
</comment>
<evidence type="ECO:0000313" key="2">
    <source>
        <dbReference type="Proteomes" id="UP001501218"/>
    </source>
</evidence>
<dbReference type="EMBL" id="BAAARA010000005">
    <property type="protein sequence ID" value="GAA2344654.1"/>
    <property type="molecule type" value="Genomic_DNA"/>
</dbReference>
<name>A0ABN3G5I3_9PSEU</name>
<protein>
    <submittedName>
        <fullName evidence="1">Uncharacterized protein</fullName>
    </submittedName>
</protein>